<dbReference type="Gene3D" id="3.90.1200.10">
    <property type="match status" value="1"/>
</dbReference>
<keyword evidence="3" id="KW-1185">Reference proteome</keyword>
<dbReference type="Proteomes" id="UP000635477">
    <property type="component" value="Unassembled WGS sequence"/>
</dbReference>
<feature type="region of interest" description="Disordered" evidence="1">
    <location>
        <begin position="22"/>
        <end position="44"/>
    </location>
</feature>
<dbReference type="InterPro" id="IPR011009">
    <property type="entry name" value="Kinase-like_dom_sf"/>
</dbReference>
<gene>
    <name evidence="2" type="ORF">FZEAL_8439</name>
</gene>
<sequence>MIEAVSTKLPYFRNTAELPGPLPTLSEIHNSPESQLSPRRNGLSSPGGVTVVGGIYVVKYGKRVSEYEGNALLFIEKHLQIGAPRLYAMYRDEPSGCFYLIMDESKSSVTMQLKNMFDEMRSLKPPNNFIGGIDAGTLRDSPFKTDDPDPRVNGPFKSSEEVGLALALASRNFWEETGRPAWLTRFFEQHLGAALKDHEVKFTHGDLHMRNIMIEKVLGKSSSGNAELNGGETEHHHKYRVRGIVDWESTGWCPAYWEYTSALARAHEESDWPEHVGKIMKPYPMELSMIFLVFQDLQLIY</sequence>
<dbReference type="PANTHER" id="PTHR21310">
    <property type="entry name" value="AMINOGLYCOSIDE PHOSPHOTRANSFERASE-RELATED-RELATED"/>
    <property type="match status" value="1"/>
</dbReference>
<dbReference type="AlphaFoldDB" id="A0A8H4UE00"/>
<evidence type="ECO:0000313" key="3">
    <source>
        <dbReference type="Proteomes" id="UP000635477"/>
    </source>
</evidence>
<accession>A0A8H4UE00</accession>
<evidence type="ECO:0008006" key="4">
    <source>
        <dbReference type="Google" id="ProtNLM"/>
    </source>
</evidence>
<reference evidence="2" key="2">
    <citation type="submission" date="2020-05" db="EMBL/GenBank/DDBJ databases">
        <authorList>
            <person name="Kim H.-S."/>
            <person name="Proctor R.H."/>
            <person name="Brown D.W."/>
        </authorList>
    </citation>
    <scope>NUCLEOTIDE SEQUENCE</scope>
    <source>
        <strain evidence="2">NRRL 22465</strain>
    </source>
</reference>
<name>A0A8H4UE00_9HYPO</name>
<comment type="caution">
    <text evidence="2">The sequence shown here is derived from an EMBL/GenBank/DDBJ whole genome shotgun (WGS) entry which is preliminary data.</text>
</comment>
<dbReference type="EMBL" id="JABEYC010000720">
    <property type="protein sequence ID" value="KAF4974681.1"/>
    <property type="molecule type" value="Genomic_DNA"/>
</dbReference>
<reference evidence="2" key="1">
    <citation type="journal article" date="2020" name="BMC Genomics">
        <title>Correction to: Identification and distribution of gene clusters required for synthesis of sphingolipid metabolism inhibitors in diverse species of the filamentous fungus Fusarium.</title>
        <authorList>
            <person name="Kim H.S."/>
            <person name="Lohmar J.M."/>
            <person name="Busman M."/>
            <person name="Brown D.W."/>
            <person name="Naumann T.A."/>
            <person name="Divon H.H."/>
            <person name="Lysoe E."/>
            <person name="Uhlig S."/>
            <person name="Proctor R.H."/>
        </authorList>
    </citation>
    <scope>NUCLEOTIDE SEQUENCE</scope>
    <source>
        <strain evidence="2">NRRL 22465</strain>
    </source>
</reference>
<protein>
    <recommendedName>
        <fullName evidence="4">Aminoglycoside phosphotransferase domain-containing protein</fullName>
    </recommendedName>
</protein>
<proteinExistence type="predicted"/>
<organism evidence="2 3">
    <name type="scientific">Fusarium zealandicum</name>
    <dbReference type="NCBI Taxonomy" id="1053134"/>
    <lineage>
        <taxon>Eukaryota</taxon>
        <taxon>Fungi</taxon>
        <taxon>Dikarya</taxon>
        <taxon>Ascomycota</taxon>
        <taxon>Pezizomycotina</taxon>
        <taxon>Sordariomycetes</taxon>
        <taxon>Hypocreomycetidae</taxon>
        <taxon>Hypocreales</taxon>
        <taxon>Nectriaceae</taxon>
        <taxon>Fusarium</taxon>
        <taxon>Fusarium staphyleae species complex</taxon>
    </lineage>
</organism>
<feature type="compositionally biased region" description="Polar residues" evidence="1">
    <location>
        <begin position="27"/>
        <end position="44"/>
    </location>
</feature>
<evidence type="ECO:0000256" key="1">
    <source>
        <dbReference type="SAM" id="MobiDB-lite"/>
    </source>
</evidence>
<dbReference type="OrthoDB" id="4177236at2759"/>
<dbReference type="PANTHER" id="PTHR21310:SF48">
    <property type="entry name" value="AMINOGLYCOSIDE PHOSPHOTRANSFERASE DOMAIN-CONTAINING PROTEIN"/>
    <property type="match status" value="1"/>
</dbReference>
<dbReference type="InterPro" id="IPR051678">
    <property type="entry name" value="AGP_Transferase"/>
</dbReference>
<dbReference type="SUPFAM" id="SSF56112">
    <property type="entry name" value="Protein kinase-like (PK-like)"/>
    <property type="match status" value="1"/>
</dbReference>
<evidence type="ECO:0000313" key="2">
    <source>
        <dbReference type="EMBL" id="KAF4974681.1"/>
    </source>
</evidence>